<dbReference type="Proteomes" id="UP000288351">
    <property type="component" value="Unassembled WGS sequence"/>
</dbReference>
<evidence type="ECO:0000256" key="3">
    <source>
        <dbReference type="ARBA" id="ARBA00023163"/>
    </source>
</evidence>
<keyword evidence="3" id="KW-0804">Transcription</keyword>
<dbReference type="GO" id="GO:0003700">
    <property type="term" value="F:DNA-binding transcription factor activity"/>
    <property type="evidence" value="ECO:0007669"/>
    <property type="project" value="InterPro"/>
</dbReference>
<organism evidence="4 5">
    <name type="scientific">Streptomyces noursei</name>
    <name type="common">Streptomyces albulus</name>
    <dbReference type="NCBI Taxonomy" id="1971"/>
    <lineage>
        <taxon>Bacteria</taxon>
        <taxon>Bacillati</taxon>
        <taxon>Actinomycetota</taxon>
        <taxon>Actinomycetes</taxon>
        <taxon>Kitasatosporales</taxon>
        <taxon>Streptomycetaceae</taxon>
        <taxon>Streptomyces</taxon>
    </lineage>
</organism>
<dbReference type="InterPro" id="IPR036390">
    <property type="entry name" value="WH_DNA-bd_sf"/>
</dbReference>
<dbReference type="EMBL" id="BHXC01000006">
    <property type="protein sequence ID" value="GCB90899.1"/>
    <property type="molecule type" value="Genomic_DNA"/>
</dbReference>
<dbReference type="SMART" id="SM00895">
    <property type="entry name" value="FCD"/>
    <property type="match status" value="1"/>
</dbReference>
<dbReference type="Pfam" id="PF07729">
    <property type="entry name" value="FCD"/>
    <property type="match status" value="1"/>
</dbReference>
<evidence type="ECO:0000256" key="1">
    <source>
        <dbReference type="ARBA" id="ARBA00023015"/>
    </source>
</evidence>
<keyword evidence="1" id="KW-0805">Transcription regulation</keyword>
<dbReference type="InterPro" id="IPR036388">
    <property type="entry name" value="WH-like_DNA-bd_sf"/>
</dbReference>
<dbReference type="PANTHER" id="PTHR43537:SF5">
    <property type="entry name" value="UXU OPERON TRANSCRIPTIONAL REGULATOR"/>
    <property type="match status" value="1"/>
</dbReference>
<dbReference type="CDD" id="cd07377">
    <property type="entry name" value="WHTH_GntR"/>
    <property type="match status" value="1"/>
</dbReference>
<dbReference type="AlphaFoldDB" id="A0A059VV77"/>
<name>A0A059VV77_STRNR</name>
<accession>A0A059VV77</accession>
<dbReference type="SMART" id="SM00345">
    <property type="entry name" value="HTH_GNTR"/>
    <property type="match status" value="1"/>
</dbReference>
<dbReference type="Pfam" id="PF00392">
    <property type="entry name" value="GntR"/>
    <property type="match status" value="1"/>
</dbReference>
<dbReference type="eggNOG" id="COG2186">
    <property type="taxonomic scope" value="Bacteria"/>
</dbReference>
<dbReference type="Gene3D" id="1.20.120.530">
    <property type="entry name" value="GntR ligand-binding domain-like"/>
    <property type="match status" value="1"/>
</dbReference>
<protein>
    <submittedName>
        <fullName evidence="4">GntR family transcriptional regulator</fullName>
    </submittedName>
</protein>
<dbReference type="InterPro" id="IPR008920">
    <property type="entry name" value="TF_FadR/GntR_C"/>
</dbReference>
<dbReference type="GO" id="GO:0003677">
    <property type="term" value="F:DNA binding"/>
    <property type="evidence" value="ECO:0007669"/>
    <property type="project" value="UniProtKB-KW"/>
</dbReference>
<reference evidence="4 5" key="1">
    <citation type="journal article" date="2019" name="Microbiol. Resour. Announc.">
        <title>Draft Genome Sequence of the Most Traditional epsilon-Poly-l-Lysine Producer, Streptomyces albulus NBRC14147.</title>
        <authorList>
            <person name="Yamanaka K."/>
            <person name="Hamano Y."/>
        </authorList>
    </citation>
    <scope>NUCLEOTIDE SEQUENCE [LARGE SCALE GENOMIC DNA]</scope>
    <source>
        <strain evidence="4 5">NBRC 14147</strain>
    </source>
</reference>
<gene>
    <name evidence="4" type="ORF">SALB_03607</name>
</gene>
<dbReference type="InterPro" id="IPR000524">
    <property type="entry name" value="Tscrpt_reg_HTH_GntR"/>
</dbReference>
<dbReference type="PROSITE" id="PS50949">
    <property type="entry name" value="HTH_GNTR"/>
    <property type="match status" value="1"/>
</dbReference>
<sequence length="229" mass="25355">MRLARGTMSEDVQARIKQLILDRGLTSGDPLPTETELVAMLDVSRNSVREALKALQAMRIVEIRHGFGTYVGALTLEPFVEGVAFRAAVRHQQGEPSLYELMEVREALEAGLIGTVARGLPAEDLAVLRALVQRMAEEARGGEVLSATDRAFHLALYRSLGNHLLSEVLDAFWAALRRVREDLADVRPDPEVTYRQHAEIVDALEAGDGERAVAAMHRHFDGIRRRLTA</sequence>
<dbReference type="Gene3D" id="1.10.10.10">
    <property type="entry name" value="Winged helix-like DNA-binding domain superfamily/Winged helix DNA-binding domain"/>
    <property type="match status" value="1"/>
</dbReference>
<evidence type="ECO:0000313" key="5">
    <source>
        <dbReference type="Proteomes" id="UP000288351"/>
    </source>
</evidence>
<evidence type="ECO:0000256" key="2">
    <source>
        <dbReference type="ARBA" id="ARBA00023125"/>
    </source>
</evidence>
<dbReference type="PRINTS" id="PR00035">
    <property type="entry name" value="HTHGNTR"/>
</dbReference>
<dbReference type="PANTHER" id="PTHR43537">
    <property type="entry name" value="TRANSCRIPTIONAL REGULATOR, GNTR FAMILY"/>
    <property type="match status" value="1"/>
</dbReference>
<dbReference type="SUPFAM" id="SSF48008">
    <property type="entry name" value="GntR ligand-binding domain-like"/>
    <property type="match status" value="1"/>
</dbReference>
<keyword evidence="2" id="KW-0238">DNA-binding</keyword>
<comment type="caution">
    <text evidence="4">The sequence shown here is derived from an EMBL/GenBank/DDBJ whole genome shotgun (WGS) entry which is preliminary data.</text>
</comment>
<dbReference type="STRING" id="68570.DC74_2744"/>
<dbReference type="SUPFAM" id="SSF46785">
    <property type="entry name" value="Winged helix' DNA-binding domain"/>
    <property type="match status" value="1"/>
</dbReference>
<dbReference type="InterPro" id="IPR011711">
    <property type="entry name" value="GntR_C"/>
</dbReference>
<evidence type="ECO:0000313" key="4">
    <source>
        <dbReference type="EMBL" id="GCB90899.1"/>
    </source>
</evidence>
<proteinExistence type="predicted"/>